<dbReference type="Gene3D" id="3.10.180.10">
    <property type="entry name" value="2,3-Dihydroxybiphenyl 1,2-Dioxygenase, domain 1"/>
    <property type="match status" value="1"/>
</dbReference>
<gene>
    <name evidence="2" type="ORF">GCM10011498_06500</name>
</gene>
<dbReference type="InterPro" id="IPR004360">
    <property type="entry name" value="Glyas_Fos-R_dOase_dom"/>
</dbReference>
<evidence type="ECO:0000313" key="3">
    <source>
        <dbReference type="Proteomes" id="UP000628017"/>
    </source>
</evidence>
<organism evidence="2 3">
    <name type="scientific">Neptunicoccus cionae</name>
    <dbReference type="NCBI Taxonomy" id="2035344"/>
    <lineage>
        <taxon>Bacteria</taxon>
        <taxon>Pseudomonadati</taxon>
        <taxon>Pseudomonadota</taxon>
        <taxon>Alphaproteobacteria</taxon>
        <taxon>Rhodobacterales</taxon>
        <taxon>Paracoccaceae</taxon>
        <taxon>Neptunicoccus</taxon>
    </lineage>
</organism>
<dbReference type="Proteomes" id="UP000628017">
    <property type="component" value="Unassembled WGS sequence"/>
</dbReference>
<dbReference type="PROSITE" id="PS51819">
    <property type="entry name" value="VOC"/>
    <property type="match status" value="1"/>
</dbReference>
<comment type="caution">
    <text evidence="2">The sequence shown here is derived from an EMBL/GenBank/DDBJ whole genome shotgun (WGS) entry which is preliminary data.</text>
</comment>
<dbReference type="InterPro" id="IPR037523">
    <property type="entry name" value="VOC_core"/>
</dbReference>
<name>A0A916VNE0_9RHOB</name>
<dbReference type="RefSeq" id="WP_188670856.1">
    <property type="nucleotide sequence ID" value="NZ_BMKA01000001.1"/>
</dbReference>
<dbReference type="SUPFAM" id="SSF54593">
    <property type="entry name" value="Glyoxalase/Bleomycin resistance protein/Dihydroxybiphenyl dioxygenase"/>
    <property type="match status" value="1"/>
</dbReference>
<evidence type="ECO:0000259" key="1">
    <source>
        <dbReference type="PROSITE" id="PS51819"/>
    </source>
</evidence>
<evidence type="ECO:0000313" key="2">
    <source>
        <dbReference type="EMBL" id="GGA09298.1"/>
    </source>
</evidence>
<proteinExistence type="predicted"/>
<dbReference type="AlphaFoldDB" id="A0A916VNE0"/>
<dbReference type="Pfam" id="PF00903">
    <property type="entry name" value="Glyoxalase"/>
    <property type="match status" value="1"/>
</dbReference>
<dbReference type="EMBL" id="BMKA01000001">
    <property type="protein sequence ID" value="GGA09298.1"/>
    <property type="molecule type" value="Genomic_DNA"/>
</dbReference>
<reference evidence="2" key="2">
    <citation type="submission" date="2020-09" db="EMBL/GenBank/DDBJ databases">
        <authorList>
            <person name="Sun Q."/>
            <person name="Zhou Y."/>
        </authorList>
    </citation>
    <scope>NUCLEOTIDE SEQUENCE</scope>
    <source>
        <strain evidence="2">CGMCC 1.15880</strain>
    </source>
</reference>
<protein>
    <submittedName>
        <fullName evidence="2">Glyoxalase</fullName>
    </submittedName>
</protein>
<sequence>MAVLRIVPDIACDDPAKAHAFYGDILGMDTLMDMGWIRTFGGAEPVKPQISLMTQGGNDTPVPSLSIEVDNLDSLLQRCTAAGHQPVYGPVTEDWGVRRFFVRDPFGTLINVLQHNPPD</sequence>
<reference evidence="2" key="1">
    <citation type="journal article" date="2014" name="Int. J. Syst. Evol. Microbiol.">
        <title>Complete genome sequence of Corynebacterium casei LMG S-19264T (=DSM 44701T), isolated from a smear-ripened cheese.</title>
        <authorList>
            <consortium name="US DOE Joint Genome Institute (JGI-PGF)"/>
            <person name="Walter F."/>
            <person name="Albersmeier A."/>
            <person name="Kalinowski J."/>
            <person name="Ruckert C."/>
        </authorList>
    </citation>
    <scope>NUCLEOTIDE SEQUENCE</scope>
    <source>
        <strain evidence="2">CGMCC 1.15880</strain>
    </source>
</reference>
<feature type="domain" description="VOC" evidence="1">
    <location>
        <begin position="2"/>
        <end position="115"/>
    </location>
</feature>
<keyword evidence="3" id="KW-1185">Reference proteome</keyword>
<accession>A0A916VNE0</accession>
<dbReference type="InterPro" id="IPR029068">
    <property type="entry name" value="Glyas_Bleomycin-R_OHBP_Dase"/>
</dbReference>